<feature type="domain" description="RDD" evidence="7">
    <location>
        <begin position="30"/>
        <end position="152"/>
    </location>
</feature>
<dbReference type="AlphaFoldDB" id="A0AAE7E7T1"/>
<gene>
    <name evidence="8" type="ORF">ADFLV_2912</name>
</gene>
<dbReference type="InterPro" id="IPR051791">
    <property type="entry name" value="Pra-immunoreactive"/>
</dbReference>
<dbReference type="KEGG" id="adz:ADFLV_2912"/>
<evidence type="ECO:0000256" key="4">
    <source>
        <dbReference type="ARBA" id="ARBA00022989"/>
    </source>
</evidence>
<evidence type="ECO:0000259" key="7">
    <source>
        <dbReference type="Pfam" id="PF06271"/>
    </source>
</evidence>
<evidence type="ECO:0000256" key="2">
    <source>
        <dbReference type="ARBA" id="ARBA00022475"/>
    </source>
</evidence>
<keyword evidence="2" id="KW-1003">Cell membrane</keyword>
<feature type="transmembrane region" description="Helical" evidence="6">
    <location>
        <begin position="38"/>
        <end position="58"/>
    </location>
</feature>
<name>A0AAE7E7T1_9BACT</name>
<organism evidence="8 9">
    <name type="scientific">Arcobacter defluvii</name>
    <dbReference type="NCBI Taxonomy" id="873191"/>
    <lineage>
        <taxon>Bacteria</taxon>
        <taxon>Pseudomonadati</taxon>
        <taxon>Campylobacterota</taxon>
        <taxon>Epsilonproteobacteria</taxon>
        <taxon>Campylobacterales</taxon>
        <taxon>Arcobacteraceae</taxon>
        <taxon>Arcobacter</taxon>
    </lineage>
</organism>
<sequence>MSKWRDVKHNKVQNKTNELKTKSLKSDLTSLPSRFKAFLTDAFLITTPITYIVMYLILGGGTAFAENRVLGWSLILGVSAFIIVFFWYVKSQTPGMKAYGMKIVNSLTKQRVSFFQVFIRYFATLFAIISFFLLFVPYFNKDKKTFQDIISNTTIINEK</sequence>
<dbReference type="Proteomes" id="UP000503313">
    <property type="component" value="Chromosome"/>
</dbReference>
<feature type="transmembrane region" description="Helical" evidence="6">
    <location>
        <begin position="70"/>
        <end position="89"/>
    </location>
</feature>
<accession>A0AAE7E7T1</accession>
<keyword evidence="9" id="KW-1185">Reference proteome</keyword>
<keyword evidence="3 6" id="KW-0812">Transmembrane</keyword>
<dbReference type="RefSeq" id="WP_014475461.1">
    <property type="nucleotide sequence ID" value="NZ_CP053835.1"/>
</dbReference>
<evidence type="ECO:0000313" key="8">
    <source>
        <dbReference type="EMBL" id="QKF78877.1"/>
    </source>
</evidence>
<reference evidence="8 9" key="1">
    <citation type="submission" date="2020-05" db="EMBL/GenBank/DDBJ databases">
        <title>Complete genome sequencing of Campylobacter and Arcobacter type strains.</title>
        <authorList>
            <person name="Miller W.G."/>
            <person name="Yee E."/>
        </authorList>
    </citation>
    <scope>NUCLEOTIDE SEQUENCE [LARGE SCALE GENOMIC DNA]</scope>
    <source>
        <strain evidence="8 9">LMG 25694</strain>
    </source>
</reference>
<dbReference type="PANTHER" id="PTHR36115">
    <property type="entry name" value="PROLINE-RICH ANTIGEN HOMOLOG-RELATED"/>
    <property type="match status" value="1"/>
</dbReference>
<evidence type="ECO:0000256" key="3">
    <source>
        <dbReference type="ARBA" id="ARBA00022692"/>
    </source>
</evidence>
<keyword evidence="4 6" id="KW-1133">Transmembrane helix</keyword>
<evidence type="ECO:0000313" key="9">
    <source>
        <dbReference type="Proteomes" id="UP000503313"/>
    </source>
</evidence>
<feature type="transmembrane region" description="Helical" evidence="6">
    <location>
        <begin position="118"/>
        <end position="139"/>
    </location>
</feature>
<proteinExistence type="predicted"/>
<dbReference type="InterPro" id="IPR010432">
    <property type="entry name" value="RDD"/>
</dbReference>
<dbReference type="EMBL" id="CP053835">
    <property type="protein sequence ID" value="QKF78877.1"/>
    <property type="molecule type" value="Genomic_DNA"/>
</dbReference>
<comment type="subcellular location">
    <subcellularLocation>
        <location evidence="1">Cell membrane</location>
        <topology evidence="1">Multi-pass membrane protein</topology>
    </subcellularLocation>
</comment>
<protein>
    <submittedName>
        <fullName evidence="8">RDD family membrane protein</fullName>
    </submittedName>
</protein>
<keyword evidence="5 6" id="KW-0472">Membrane</keyword>
<evidence type="ECO:0000256" key="6">
    <source>
        <dbReference type="SAM" id="Phobius"/>
    </source>
</evidence>
<dbReference type="GO" id="GO:0005886">
    <property type="term" value="C:plasma membrane"/>
    <property type="evidence" value="ECO:0007669"/>
    <property type="project" value="UniProtKB-SubCell"/>
</dbReference>
<evidence type="ECO:0000256" key="1">
    <source>
        <dbReference type="ARBA" id="ARBA00004651"/>
    </source>
</evidence>
<dbReference type="Pfam" id="PF06271">
    <property type="entry name" value="RDD"/>
    <property type="match status" value="1"/>
</dbReference>
<evidence type="ECO:0000256" key="5">
    <source>
        <dbReference type="ARBA" id="ARBA00023136"/>
    </source>
</evidence>